<dbReference type="InterPro" id="IPR001734">
    <property type="entry name" value="Na/solute_symporter"/>
</dbReference>
<organism evidence="15 16">
    <name type="scientific">Lachnotalea glycerini</name>
    <dbReference type="NCBI Taxonomy" id="1763509"/>
    <lineage>
        <taxon>Bacteria</taxon>
        <taxon>Bacillati</taxon>
        <taxon>Bacillota</taxon>
        <taxon>Clostridia</taxon>
        <taxon>Lachnospirales</taxon>
        <taxon>Lachnospiraceae</taxon>
        <taxon>Lachnotalea</taxon>
    </lineage>
</organism>
<dbReference type="GO" id="GO:0005298">
    <property type="term" value="F:proline:sodium symporter activity"/>
    <property type="evidence" value="ECO:0007669"/>
    <property type="project" value="UniProtKB-UniRule"/>
</dbReference>
<evidence type="ECO:0000256" key="6">
    <source>
        <dbReference type="ARBA" id="ARBA00022847"/>
    </source>
</evidence>
<gene>
    <name evidence="15" type="ORF">C8E03_107107</name>
</gene>
<comment type="catalytic activity">
    <reaction evidence="12">
        <text>L-proline(in) + Na(+)(in) = L-proline(out) + Na(+)(out)</text>
        <dbReference type="Rhea" id="RHEA:28967"/>
        <dbReference type="ChEBI" id="CHEBI:29101"/>
        <dbReference type="ChEBI" id="CHEBI:60039"/>
    </reaction>
</comment>
<evidence type="ECO:0000313" key="15">
    <source>
        <dbReference type="EMBL" id="PXV89130.1"/>
    </source>
</evidence>
<feature type="transmembrane region" description="Helical" evidence="14">
    <location>
        <begin position="7"/>
        <end position="25"/>
    </location>
</feature>
<dbReference type="Proteomes" id="UP000247523">
    <property type="component" value="Unassembled WGS sequence"/>
</dbReference>
<dbReference type="CDD" id="cd11475">
    <property type="entry name" value="SLC5sbd_PutP"/>
    <property type="match status" value="1"/>
</dbReference>
<dbReference type="PROSITE" id="PS00456">
    <property type="entry name" value="NA_SOLUT_SYMP_1"/>
    <property type="match status" value="1"/>
</dbReference>
<protein>
    <recommendedName>
        <fullName evidence="14">Sodium/proline symporter</fullName>
    </recommendedName>
    <alternativeName>
        <fullName evidence="14">Proline permease</fullName>
    </alternativeName>
</protein>
<evidence type="ECO:0000256" key="14">
    <source>
        <dbReference type="RuleBase" id="RU366012"/>
    </source>
</evidence>
<sequence>MEQMIHAIVLIIYLAFMLAIGLYFYKRNKSQNDYYLGGRQLNFWVTSMSAQASDMSGWLLMGLPGTAFLLTKNNGLAEAVWTAIGLAVGTYLNWLLLAKKLRNYSETAGNAITIPTFLENRFRDKSHLIRLISAIFIVIFFLIYTAAQFSAGAKLFNAVFGIDYQIALILGAVVIVSYTFFGGFLAVCWTDLVQGIIMFFAIILLPIIAVVHLGGIKSTFDLAASLTEASKSFGFSEWTGIGSGFHLIGIISIAAWGLGYFGQPHILSRFMGIESSKQIKPARRLAMVWVILTLSAAVLLGIIGKAYISTVVSPKELAVMDGEKIFIYITQHILKGPMAAVLAGVFLTAILAAIMSTADSQLLITSSAVSEDIGKGLFGKYMNEKSSMMISRMSVIIIAIIALIIAKNPNSSVFDLVGYAWAGFGAAFGPAILISVYWKRMNWQGALAGIISGGFTVFVWRNFIKSFIDIYELLPAFIISASLIIIVSLLTKKPDEEIEKEFEEFINADK</sequence>
<proteinExistence type="inferred from homology"/>
<evidence type="ECO:0000256" key="2">
    <source>
        <dbReference type="ARBA" id="ARBA00006434"/>
    </source>
</evidence>
<comment type="function">
    <text evidence="14">Catalyzes the sodium-dependent uptake of extracellular L-proline.</text>
</comment>
<dbReference type="GO" id="GO:0015824">
    <property type="term" value="P:proline transport"/>
    <property type="evidence" value="ECO:0007669"/>
    <property type="project" value="UniProtKB-UniRule"/>
</dbReference>
<keyword evidence="11 14" id="KW-0739">Sodium transport</keyword>
<evidence type="ECO:0000256" key="8">
    <source>
        <dbReference type="ARBA" id="ARBA00023053"/>
    </source>
</evidence>
<keyword evidence="8 14" id="KW-0915">Sodium</keyword>
<feature type="transmembrane region" description="Helical" evidence="14">
    <location>
        <begin position="389"/>
        <end position="406"/>
    </location>
</feature>
<comment type="caution">
    <text evidence="15">The sequence shown here is derived from an EMBL/GenBank/DDBJ whole genome shotgun (WGS) entry which is preliminary data.</text>
</comment>
<feature type="transmembrane region" description="Helical" evidence="14">
    <location>
        <begin position="196"/>
        <end position="220"/>
    </location>
</feature>
<feature type="transmembrane region" description="Helical" evidence="14">
    <location>
        <begin position="240"/>
        <end position="261"/>
    </location>
</feature>
<evidence type="ECO:0000256" key="3">
    <source>
        <dbReference type="ARBA" id="ARBA00022448"/>
    </source>
</evidence>
<comment type="subcellular location">
    <subcellularLocation>
        <location evidence="1 14">Cell membrane</location>
        <topology evidence="1 14">Multi-pass membrane protein</topology>
    </subcellularLocation>
</comment>
<feature type="transmembrane region" description="Helical" evidence="14">
    <location>
        <begin position="166"/>
        <end position="189"/>
    </location>
</feature>
<feature type="transmembrane region" description="Helical" evidence="14">
    <location>
        <begin position="470"/>
        <end position="490"/>
    </location>
</feature>
<keyword evidence="10 14" id="KW-0472">Membrane</keyword>
<dbReference type="RefSeq" id="WP_207657807.1">
    <property type="nucleotide sequence ID" value="NZ_QICS01000007.1"/>
</dbReference>
<dbReference type="NCBIfam" id="TIGR02121">
    <property type="entry name" value="Na_Pro_sym"/>
    <property type="match status" value="1"/>
</dbReference>
<evidence type="ECO:0000256" key="4">
    <source>
        <dbReference type="ARBA" id="ARBA00022475"/>
    </source>
</evidence>
<evidence type="ECO:0000256" key="10">
    <source>
        <dbReference type="ARBA" id="ARBA00023136"/>
    </source>
</evidence>
<feature type="transmembrane region" description="Helical" evidence="14">
    <location>
        <begin position="128"/>
        <end position="146"/>
    </location>
</feature>
<feature type="transmembrane region" description="Helical" evidence="14">
    <location>
        <begin position="418"/>
        <end position="438"/>
    </location>
</feature>
<keyword evidence="9 14" id="KW-0406">Ion transport</keyword>
<dbReference type="Gene3D" id="1.20.1730.10">
    <property type="entry name" value="Sodium/glucose cotransporter"/>
    <property type="match status" value="1"/>
</dbReference>
<dbReference type="InterPro" id="IPR011851">
    <property type="entry name" value="Na/Pro_symporter"/>
</dbReference>
<reference evidence="15 16" key="1">
    <citation type="submission" date="2018-05" db="EMBL/GenBank/DDBJ databases">
        <title>Genomic Encyclopedia of Type Strains, Phase IV (KMG-IV): sequencing the most valuable type-strain genomes for metagenomic binning, comparative biology and taxonomic classification.</title>
        <authorList>
            <person name="Goeker M."/>
        </authorList>
    </citation>
    <scope>NUCLEOTIDE SEQUENCE [LARGE SCALE GENOMIC DNA]</scope>
    <source>
        <strain evidence="15 16">DSM 28816</strain>
    </source>
</reference>
<feature type="transmembrane region" description="Helical" evidence="14">
    <location>
        <begin position="445"/>
        <end position="464"/>
    </location>
</feature>
<comment type="caution">
    <text evidence="14">Lacks conserved residue(s) required for the propagation of feature annotation.</text>
</comment>
<evidence type="ECO:0000313" key="16">
    <source>
        <dbReference type="Proteomes" id="UP000247523"/>
    </source>
</evidence>
<keyword evidence="6 14" id="KW-0769">Symport</keyword>
<dbReference type="PANTHER" id="PTHR48086:SF3">
    <property type="entry name" value="SODIUM_PROLINE SYMPORTER"/>
    <property type="match status" value="1"/>
</dbReference>
<dbReference type="GO" id="GO:0031402">
    <property type="term" value="F:sodium ion binding"/>
    <property type="evidence" value="ECO:0007669"/>
    <property type="project" value="UniProtKB-UniRule"/>
</dbReference>
<dbReference type="AlphaFoldDB" id="A0A318EKH0"/>
<feature type="transmembrane region" description="Helical" evidence="14">
    <location>
        <begin position="79"/>
        <end position="97"/>
    </location>
</feature>
<evidence type="ECO:0000256" key="12">
    <source>
        <dbReference type="ARBA" id="ARBA00033708"/>
    </source>
</evidence>
<dbReference type="PROSITE" id="PS50283">
    <property type="entry name" value="NA_SOLUT_SYMP_3"/>
    <property type="match status" value="1"/>
</dbReference>
<keyword evidence="7 14" id="KW-1133">Transmembrane helix</keyword>
<dbReference type="GO" id="GO:0005886">
    <property type="term" value="C:plasma membrane"/>
    <property type="evidence" value="ECO:0007669"/>
    <property type="project" value="UniProtKB-SubCell"/>
</dbReference>
<accession>A0A318EKH0</accession>
<dbReference type="InterPro" id="IPR038377">
    <property type="entry name" value="Na/Glc_symporter_sf"/>
</dbReference>
<dbReference type="NCBIfam" id="TIGR00813">
    <property type="entry name" value="sss"/>
    <property type="match status" value="1"/>
</dbReference>
<dbReference type="EMBL" id="QICS01000007">
    <property type="protein sequence ID" value="PXV89130.1"/>
    <property type="molecule type" value="Genomic_DNA"/>
</dbReference>
<keyword evidence="14" id="KW-0029">Amino-acid transport</keyword>
<keyword evidence="4 14" id="KW-1003">Cell membrane</keyword>
<keyword evidence="5 14" id="KW-0812">Transmembrane</keyword>
<dbReference type="InterPro" id="IPR018212">
    <property type="entry name" value="Na/solute_symporter_CS"/>
</dbReference>
<evidence type="ECO:0000256" key="5">
    <source>
        <dbReference type="ARBA" id="ARBA00022692"/>
    </source>
</evidence>
<name>A0A318EKH0_9FIRM</name>
<feature type="transmembrane region" description="Helical" evidence="14">
    <location>
        <begin position="285"/>
        <end position="308"/>
    </location>
</feature>
<dbReference type="PANTHER" id="PTHR48086">
    <property type="entry name" value="SODIUM/PROLINE SYMPORTER-RELATED"/>
    <property type="match status" value="1"/>
</dbReference>
<dbReference type="InterPro" id="IPR050277">
    <property type="entry name" value="Sodium:Solute_Symporter"/>
</dbReference>
<evidence type="ECO:0000256" key="9">
    <source>
        <dbReference type="ARBA" id="ARBA00023065"/>
    </source>
</evidence>
<comment type="similarity">
    <text evidence="2 13">Belongs to the sodium:solute symporter (SSF) (TC 2.A.21) family.</text>
</comment>
<evidence type="ECO:0000256" key="11">
    <source>
        <dbReference type="ARBA" id="ARBA00023201"/>
    </source>
</evidence>
<evidence type="ECO:0000256" key="13">
    <source>
        <dbReference type="RuleBase" id="RU362091"/>
    </source>
</evidence>
<dbReference type="Pfam" id="PF00474">
    <property type="entry name" value="SSF"/>
    <property type="match status" value="1"/>
</dbReference>
<keyword evidence="3 14" id="KW-0813">Transport</keyword>
<evidence type="ECO:0000256" key="7">
    <source>
        <dbReference type="ARBA" id="ARBA00022989"/>
    </source>
</evidence>
<evidence type="ECO:0000256" key="1">
    <source>
        <dbReference type="ARBA" id="ARBA00004651"/>
    </source>
</evidence>